<dbReference type="RefSeq" id="WP_169923934.1">
    <property type="nucleotide sequence ID" value="NZ_AP014936.1"/>
</dbReference>
<evidence type="ECO:0000313" key="3">
    <source>
        <dbReference type="Proteomes" id="UP000218899"/>
    </source>
</evidence>
<accession>A0A1B4V1A4</accession>
<keyword evidence="3" id="KW-1185">Reference proteome</keyword>
<reference evidence="2 3" key="1">
    <citation type="submission" date="2015-08" db="EMBL/GenBank/DDBJ databases">
        <title>Complete genome sequence of Sulfurifustis variabilis.</title>
        <authorList>
            <person name="Miura A."/>
            <person name="Kojima H."/>
            <person name="Fukui M."/>
        </authorList>
    </citation>
    <scope>NUCLEOTIDE SEQUENCE [LARGE SCALE GENOMIC DNA]</scope>
    <source>
        <strain evidence="3">skN76</strain>
    </source>
</reference>
<name>A0A1B4V1A4_9GAMM</name>
<protein>
    <submittedName>
        <fullName evidence="2">Uncharacterized protein</fullName>
    </submittedName>
</protein>
<dbReference type="KEGG" id="sva:SVA_0464"/>
<sequence>MLWLLLTWIALGLVAACLFGETAGTMREDHRDDDSAPAEEGYEENLLA</sequence>
<evidence type="ECO:0000313" key="2">
    <source>
        <dbReference type="EMBL" id="BAU47045.1"/>
    </source>
</evidence>
<dbReference type="Proteomes" id="UP000218899">
    <property type="component" value="Chromosome"/>
</dbReference>
<dbReference type="AlphaFoldDB" id="A0A1B4V1A4"/>
<dbReference type="EMBL" id="AP014936">
    <property type="protein sequence ID" value="BAU47045.1"/>
    <property type="molecule type" value="Genomic_DNA"/>
</dbReference>
<feature type="region of interest" description="Disordered" evidence="1">
    <location>
        <begin position="26"/>
        <end position="48"/>
    </location>
</feature>
<gene>
    <name evidence="2" type="ORF">SVA_0464</name>
</gene>
<feature type="compositionally biased region" description="Acidic residues" evidence="1">
    <location>
        <begin position="35"/>
        <end position="48"/>
    </location>
</feature>
<proteinExistence type="predicted"/>
<organism evidence="2 3">
    <name type="scientific">Sulfurifustis variabilis</name>
    <dbReference type="NCBI Taxonomy" id="1675686"/>
    <lineage>
        <taxon>Bacteria</taxon>
        <taxon>Pseudomonadati</taxon>
        <taxon>Pseudomonadota</taxon>
        <taxon>Gammaproteobacteria</taxon>
        <taxon>Acidiferrobacterales</taxon>
        <taxon>Acidiferrobacteraceae</taxon>
        <taxon>Sulfurifustis</taxon>
    </lineage>
</organism>
<evidence type="ECO:0000256" key="1">
    <source>
        <dbReference type="SAM" id="MobiDB-lite"/>
    </source>
</evidence>